<sequence length="92" mass="10529">MASQLEAKQYFALISIASTMGSQDANDGRRLQILVQTKSSEWSALSLYSIYRSLLQYITLGMQYIETCPNFNSFSPENTRESRVQMKPLFMC</sequence>
<proteinExistence type="predicted"/>
<protein>
    <submittedName>
        <fullName evidence="1">Uncharacterized protein</fullName>
    </submittedName>
</protein>
<accession>A0ACC0VS35</accession>
<organism evidence="1 2">
    <name type="scientific">Peronosclerospora sorghi</name>
    <dbReference type="NCBI Taxonomy" id="230839"/>
    <lineage>
        <taxon>Eukaryota</taxon>
        <taxon>Sar</taxon>
        <taxon>Stramenopiles</taxon>
        <taxon>Oomycota</taxon>
        <taxon>Peronosporomycetes</taxon>
        <taxon>Peronosporales</taxon>
        <taxon>Peronosporaceae</taxon>
        <taxon>Peronosclerospora</taxon>
    </lineage>
</organism>
<gene>
    <name evidence="1" type="ORF">PsorP6_014916</name>
</gene>
<evidence type="ECO:0000313" key="1">
    <source>
        <dbReference type="EMBL" id="KAI9909292.1"/>
    </source>
</evidence>
<dbReference type="Proteomes" id="UP001163321">
    <property type="component" value="Chromosome 7"/>
</dbReference>
<evidence type="ECO:0000313" key="2">
    <source>
        <dbReference type="Proteomes" id="UP001163321"/>
    </source>
</evidence>
<reference evidence="1 2" key="1">
    <citation type="journal article" date="2022" name="bioRxiv">
        <title>The genome of the oomycete Peronosclerospora sorghi, a cosmopolitan pathogen of maize and sorghum, is inflated with dispersed pseudogenes.</title>
        <authorList>
            <person name="Fletcher K."/>
            <person name="Martin F."/>
            <person name="Isakeit T."/>
            <person name="Cavanaugh K."/>
            <person name="Magill C."/>
            <person name="Michelmore R."/>
        </authorList>
    </citation>
    <scope>NUCLEOTIDE SEQUENCE [LARGE SCALE GENOMIC DNA]</scope>
    <source>
        <strain evidence="1">P6</strain>
    </source>
</reference>
<dbReference type="EMBL" id="CM047586">
    <property type="protein sequence ID" value="KAI9909292.1"/>
    <property type="molecule type" value="Genomic_DNA"/>
</dbReference>
<name>A0ACC0VS35_9STRA</name>
<keyword evidence="2" id="KW-1185">Reference proteome</keyword>
<comment type="caution">
    <text evidence="1">The sequence shown here is derived from an EMBL/GenBank/DDBJ whole genome shotgun (WGS) entry which is preliminary data.</text>
</comment>